<dbReference type="SMART" id="SM00028">
    <property type="entry name" value="TPR"/>
    <property type="match status" value="1"/>
</dbReference>
<evidence type="ECO:0000256" key="1">
    <source>
        <dbReference type="PROSITE-ProRule" id="PRU00339"/>
    </source>
</evidence>
<feature type="compositionally biased region" description="Low complexity" evidence="2">
    <location>
        <begin position="479"/>
        <end position="534"/>
    </location>
</feature>
<dbReference type="InterPro" id="IPR036465">
    <property type="entry name" value="vWFA_dom_sf"/>
</dbReference>
<keyword evidence="6" id="KW-1185">Reference proteome</keyword>
<feature type="compositionally biased region" description="Basic and acidic residues" evidence="2">
    <location>
        <begin position="607"/>
        <end position="621"/>
    </location>
</feature>
<gene>
    <name evidence="5" type="ORF">EP13_06465</name>
</gene>
<feature type="compositionally biased region" description="Basic and acidic residues" evidence="2">
    <location>
        <begin position="550"/>
        <end position="565"/>
    </location>
</feature>
<dbReference type="KEGG" id="aal:EP13_06465"/>
<dbReference type="RefSeq" id="WP_044056550.1">
    <property type="nucleotide sequence ID" value="NZ_CBCSKJ010000001.1"/>
</dbReference>
<feature type="transmembrane region" description="Helical" evidence="3">
    <location>
        <begin position="12"/>
        <end position="29"/>
    </location>
</feature>
<dbReference type="InterPro" id="IPR050768">
    <property type="entry name" value="UPF0353/GerABKA_families"/>
</dbReference>
<name>A0A075P0H9_9ALTE</name>
<dbReference type="SUPFAM" id="SSF53300">
    <property type="entry name" value="vWA-like"/>
    <property type="match status" value="1"/>
</dbReference>
<feature type="transmembrane region" description="Helical" evidence="3">
    <location>
        <begin position="61"/>
        <end position="81"/>
    </location>
</feature>
<dbReference type="PROSITE" id="PS50005">
    <property type="entry name" value="TPR"/>
    <property type="match status" value="1"/>
</dbReference>
<accession>A0A075P0H9</accession>
<dbReference type="GeneID" id="78254558"/>
<feature type="compositionally biased region" description="Low complexity" evidence="2">
    <location>
        <begin position="574"/>
        <end position="595"/>
    </location>
</feature>
<keyword evidence="3" id="KW-0812">Transmembrane</keyword>
<organism evidence="5 6">
    <name type="scientific">Alteromonas australica</name>
    <dbReference type="NCBI Taxonomy" id="589873"/>
    <lineage>
        <taxon>Bacteria</taxon>
        <taxon>Pseudomonadati</taxon>
        <taxon>Pseudomonadota</taxon>
        <taxon>Gammaproteobacteria</taxon>
        <taxon>Alteromonadales</taxon>
        <taxon>Alteromonadaceae</taxon>
        <taxon>Alteromonas/Salinimonas group</taxon>
        <taxon>Alteromonas</taxon>
    </lineage>
</organism>
<dbReference type="eggNOG" id="COG0457">
    <property type="taxonomic scope" value="Bacteria"/>
</dbReference>
<feature type="domain" description="VWFA" evidence="4">
    <location>
        <begin position="96"/>
        <end position="202"/>
    </location>
</feature>
<keyword evidence="3" id="KW-1133">Transmembrane helix</keyword>
<dbReference type="Gene3D" id="3.40.50.410">
    <property type="entry name" value="von Willebrand factor, type A domain"/>
    <property type="match status" value="1"/>
</dbReference>
<reference evidence="5 6" key="1">
    <citation type="submission" date="2014-06" db="EMBL/GenBank/DDBJ databases">
        <title>Genomes of Alteromonas australica, a world apart.</title>
        <authorList>
            <person name="Gonzaga A."/>
            <person name="Lopez-Perez M."/>
            <person name="Rodriguez-Valera F."/>
        </authorList>
    </citation>
    <scope>NUCLEOTIDE SEQUENCE [LARGE SCALE GENOMIC DNA]</scope>
    <source>
        <strain evidence="5 6">H 17</strain>
    </source>
</reference>
<dbReference type="Proteomes" id="UP000056090">
    <property type="component" value="Chromosome"/>
</dbReference>
<evidence type="ECO:0000256" key="3">
    <source>
        <dbReference type="SAM" id="Phobius"/>
    </source>
</evidence>
<dbReference type="AlphaFoldDB" id="A0A075P0H9"/>
<proteinExistence type="predicted"/>
<dbReference type="PANTHER" id="PTHR22550:SF14">
    <property type="entry name" value="VWFA DOMAIN-CONTAINING PROTEIN"/>
    <property type="match status" value="1"/>
</dbReference>
<dbReference type="SUPFAM" id="SSF48452">
    <property type="entry name" value="TPR-like"/>
    <property type="match status" value="1"/>
</dbReference>
<dbReference type="InterPro" id="IPR011990">
    <property type="entry name" value="TPR-like_helical_dom_sf"/>
</dbReference>
<feature type="repeat" description="TPR" evidence="1">
    <location>
        <begin position="428"/>
        <end position="461"/>
    </location>
</feature>
<dbReference type="eggNOG" id="COG2304">
    <property type="taxonomic scope" value="Bacteria"/>
</dbReference>
<evidence type="ECO:0000313" key="5">
    <source>
        <dbReference type="EMBL" id="AIF98365.1"/>
    </source>
</evidence>
<evidence type="ECO:0000313" key="6">
    <source>
        <dbReference type="Proteomes" id="UP000056090"/>
    </source>
</evidence>
<dbReference type="Gene3D" id="1.25.40.10">
    <property type="entry name" value="Tetratricopeptide repeat domain"/>
    <property type="match status" value="1"/>
</dbReference>
<protein>
    <recommendedName>
        <fullName evidence="4">VWFA domain-containing protein</fullName>
    </recommendedName>
</protein>
<evidence type="ECO:0000259" key="4">
    <source>
        <dbReference type="Pfam" id="PF13519"/>
    </source>
</evidence>
<dbReference type="PROSITE" id="PS50293">
    <property type="entry name" value="TPR_REGION"/>
    <property type="match status" value="1"/>
</dbReference>
<evidence type="ECO:0000256" key="2">
    <source>
        <dbReference type="SAM" id="MobiDB-lite"/>
    </source>
</evidence>
<dbReference type="PANTHER" id="PTHR22550">
    <property type="entry name" value="SPORE GERMINATION PROTEIN"/>
    <property type="match status" value="1"/>
</dbReference>
<sequence length="650" mass="72259">MPLHDFHFIRPEWLWAIIPTLLVWLWLTVSHKKQSGWQSVIPAHLYDHMLVGQTQKVRKPAYSVLLVVWIIALLALAGPTWERLPQPVYQLKNGHVIVLDMSLSMRATDVTPDRMTRAKYKAIDLVNYIGEGEMGLVAYAGDAFVISPLTKDAQNISALLPSLSPEIMPVPGSDPLLGIERAAELLTNAGYSKGAIYWITDGIDNKQQTELQRFVKTLPFTLNVLAVGTKDGAPIKQVNGELLKDASGGIVVPRVNENAIASIARAGGGTFQRLATNDSDIKGLVSVDRFSSDSESSESDDSKDNNGDRWSELGPYLLLLLLPFVAYGFRKGVVICLLIGLYLPLSTETSYAHTSAPVQPTTENESPPLSWWEKPFLNRDQEGFAHYAGDDFGNAANTFKSPQWQGAAHYKAGNYEDALRAFEQVDGADALYNQGNALAKMGDLDAAIERYQQALSIDLGHKDAAENKALLEALKKQQEQQQQQQQQQQQNGDDNPQDQSENGDSQQNQNNENQTDENQQGNGDQQSQSQQNNEAGEHQDGQSGDQQSDTDERNSPSESESRNAEDQDSDTENEAQPPQQSAQQEQQDGAEQPVQGQAGELTDEEKEQQQRIENLMRKVPDDPAFLLKRKMQLEAQKRQRQRMPSNRSDW</sequence>
<keyword evidence="1" id="KW-0802">TPR repeat</keyword>
<dbReference type="InterPro" id="IPR019734">
    <property type="entry name" value="TPR_rpt"/>
</dbReference>
<dbReference type="InterPro" id="IPR002035">
    <property type="entry name" value="VWF_A"/>
</dbReference>
<keyword evidence="3" id="KW-0472">Membrane</keyword>
<feature type="region of interest" description="Disordered" evidence="2">
    <location>
        <begin position="475"/>
        <end position="650"/>
    </location>
</feature>
<dbReference type="Pfam" id="PF13519">
    <property type="entry name" value="VWA_2"/>
    <property type="match status" value="1"/>
</dbReference>
<dbReference type="EMBL" id="CP008849">
    <property type="protein sequence ID" value="AIF98365.1"/>
    <property type="molecule type" value="Genomic_DNA"/>
</dbReference>
<dbReference type="Pfam" id="PF00515">
    <property type="entry name" value="TPR_1"/>
    <property type="match status" value="1"/>
</dbReference>